<reference evidence="1 2" key="1">
    <citation type="journal article" date="2020" name="Cell">
        <title>Large-Scale Comparative Analyses of Tick Genomes Elucidate Their Genetic Diversity and Vector Capacities.</title>
        <authorList>
            <consortium name="Tick Genome and Microbiome Consortium (TIGMIC)"/>
            <person name="Jia N."/>
            <person name="Wang J."/>
            <person name="Shi W."/>
            <person name="Du L."/>
            <person name="Sun Y."/>
            <person name="Zhan W."/>
            <person name="Jiang J.F."/>
            <person name="Wang Q."/>
            <person name="Zhang B."/>
            <person name="Ji P."/>
            <person name="Bell-Sakyi L."/>
            <person name="Cui X.M."/>
            <person name="Yuan T.T."/>
            <person name="Jiang B.G."/>
            <person name="Yang W.F."/>
            <person name="Lam T.T."/>
            <person name="Chang Q.C."/>
            <person name="Ding S.J."/>
            <person name="Wang X.J."/>
            <person name="Zhu J.G."/>
            <person name="Ruan X.D."/>
            <person name="Zhao L."/>
            <person name="Wei J.T."/>
            <person name="Ye R.Z."/>
            <person name="Que T.C."/>
            <person name="Du C.H."/>
            <person name="Zhou Y.H."/>
            <person name="Cheng J.X."/>
            <person name="Dai P.F."/>
            <person name="Guo W.B."/>
            <person name="Han X.H."/>
            <person name="Huang E.J."/>
            <person name="Li L.F."/>
            <person name="Wei W."/>
            <person name="Gao Y.C."/>
            <person name="Liu J.Z."/>
            <person name="Shao H.Z."/>
            <person name="Wang X."/>
            <person name="Wang C.C."/>
            <person name="Yang T.C."/>
            <person name="Huo Q.B."/>
            <person name="Li W."/>
            <person name="Chen H.Y."/>
            <person name="Chen S.E."/>
            <person name="Zhou L.G."/>
            <person name="Ni X.B."/>
            <person name="Tian J.H."/>
            <person name="Sheng Y."/>
            <person name="Liu T."/>
            <person name="Pan Y.S."/>
            <person name="Xia L.Y."/>
            <person name="Li J."/>
            <person name="Zhao F."/>
            <person name="Cao W.C."/>
        </authorList>
    </citation>
    <scope>NUCLEOTIDE SEQUENCE [LARGE SCALE GENOMIC DNA]</scope>
    <source>
        <strain evidence="1">Iper-2018</strain>
    </source>
</reference>
<dbReference type="Proteomes" id="UP000805193">
    <property type="component" value="Unassembled WGS sequence"/>
</dbReference>
<evidence type="ECO:0000313" key="2">
    <source>
        <dbReference type="Proteomes" id="UP000805193"/>
    </source>
</evidence>
<gene>
    <name evidence="1" type="ORF">HPB47_005007</name>
</gene>
<name>A0AC60PE61_IXOPE</name>
<sequence length="283" mass="31380">MCRFPLVHYFPQDGPHLIAIILSNVVQSRPFVKNIEVHIYDVSHKGLLSMIILPITCSLLAIVIIVTGAAYHVHTRSHLHVEVADFDFQRGDHELTERTFWEHLLSAWRDAFPGCMRPHDPYDTDDEHPEFDNAKNDLGGDPERSGVRSSGGETSPFVKNVALRLRDEADGGGAPPSERKEAVVVSHRQQLSTTLVPIICSLFALVIVVTGAAYHQHTRAQVLIEVADFDFSAPPDELVEMTFARRVCRAIAQALGATDHHSTALADDEQGDAHVRRSYGTIV</sequence>
<protein>
    <submittedName>
        <fullName evidence="1">Uncharacterized protein</fullName>
    </submittedName>
</protein>
<proteinExistence type="predicted"/>
<evidence type="ECO:0000313" key="1">
    <source>
        <dbReference type="EMBL" id="KAG0418252.1"/>
    </source>
</evidence>
<dbReference type="EMBL" id="JABSTQ010010752">
    <property type="protein sequence ID" value="KAG0418252.1"/>
    <property type="molecule type" value="Genomic_DNA"/>
</dbReference>
<comment type="caution">
    <text evidence="1">The sequence shown here is derived from an EMBL/GenBank/DDBJ whole genome shotgun (WGS) entry which is preliminary data.</text>
</comment>
<organism evidence="1 2">
    <name type="scientific">Ixodes persulcatus</name>
    <name type="common">Taiga tick</name>
    <dbReference type="NCBI Taxonomy" id="34615"/>
    <lineage>
        <taxon>Eukaryota</taxon>
        <taxon>Metazoa</taxon>
        <taxon>Ecdysozoa</taxon>
        <taxon>Arthropoda</taxon>
        <taxon>Chelicerata</taxon>
        <taxon>Arachnida</taxon>
        <taxon>Acari</taxon>
        <taxon>Parasitiformes</taxon>
        <taxon>Ixodida</taxon>
        <taxon>Ixodoidea</taxon>
        <taxon>Ixodidae</taxon>
        <taxon>Ixodinae</taxon>
        <taxon>Ixodes</taxon>
    </lineage>
</organism>
<accession>A0AC60PE61</accession>
<keyword evidence="2" id="KW-1185">Reference proteome</keyword>